<evidence type="ECO:0000313" key="19">
    <source>
        <dbReference type="Proteomes" id="UP000655225"/>
    </source>
</evidence>
<dbReference type="InterPro" id="IPR001841">
    <property type="entry name" value="Znf_RING"/>
</dbReference>
<dbReference type="SMART" id="SM00184">
    <property type="entry name" value="RING"/>
    <property type="match status" value="1"/>
</dbReference>
<keyword evidence="8 14" id="KW-0863">Zinc-finger</keyword>
<dbReference type="AlphaFoldDB" id="A0A835DM27"/>
<keyword evidence="5" id="KW-0808">Transferase</keyword>
<proteinExistence type="inferred from homology"/>
<evidence type="ECO:0000256" key="16">
    <source>
        <dbReference type="SAM" id="Phobius"/>
    </source>
</evidence>
<keyword evidence="6 16" id="KW-0812">Transmembrane</keyword>
<keyword evidence="11 16" id="KW-1133">Transmembrane helix</keyword>
<evidence type="ECO:0000256" key="13">
    <source>
        <dbReference type="ARBA" id="ARBA00024209"/>
    </source>
</evidence>
<evidence type="ECO:0000256" key="4">
    <source>
        <dbReference type="ARBA" id="ARBA00012483"/>
    </source>
</evidence>
<dbReference type="PANTHER" id="PTHR45768">
    <property type="entry name" value="E3 UBIQUITIN-PROTEIN LIGASE RNF13-LIKE"/>
    <property type="match status" value="1"/>
</dbReference>
<evidence type="ECO:0000256" key="7">
    <source>
        <dbReference type="ARBA" id="ARBA00022723"/>
    </source>
</evidence>
<keyword evidence="12 16" id="KW-0472">Membrane</keyword>
<feature type="region of interest" description="Disordered" evidence="15">
    <location>
        <begin position="155"/>
        <end position="215"/>
    </location>
</feature>
<name>A0A835DM27_TETSI</name>
<evidence type="ECO:0000256" key="10">
    <source>
        <dbReference type="ARBA" id="ARBA00022833"/>
    </source>
</evidence>
<comment type="catalytic activity">
    <reaction evidence="1">
        <text>S-ubiquitinyl-[E2 ubiquitin-conjugating enzyme]-L-cysteine + [acceptor protein]-L-lysine = [E2 ubiquitin-conjugating enzyme]-L-cysteine + N(6)-ubiquitinyl-[acceptor protein]-L-lysine.</text>
        <dbReference type="EC" id="2.3.2.27"/>
    </reaction>
</comment>
<evidence type="ECO:0000256" key="14">
    <source>
        <dbReference type="PROSITE-ProRule" id="PRU00175"/>
    </source>
</evidence>
<evidence type="ECO:0000256" key="5">
    <source>
        <dbReference type="ARBA" id="ARBA00022679"/>
    </source>
</evidence>
<dbReference type="CDD" id="cd16461">
    <property type="entry name" value="RING-H2_EL5-like"/>
    <property type="match status" value="1"/>
</dbReference>
<sequence>MYLDDDDDVHDPPSQNDNRYNLNGKIMLTAIISLLLVVALVILLHIYARCILRRQARRRATIHRLSIGVAMAQVQSREPPNTGLDPSIIASLPVFRYNKTGMIDECAVCLSALEEEEMARLLPNCKHMFHVACIDKWLSSNSTCPICRTRAEPCSHPQAESGEPVAEVPTSAPPLESGNSTTTSSFRMVMIGRERPSKIIQPCGEEDGVGDVERQ</sequence>
<dbReference type="SUPFAM" id="SSF57850">
    <property type="entry name" value="RING/U-box"/>
    <property type="match status" value="1"/>
</dbReference>
<protein>
    <recommendedName>
        <fullName evidence="4">RING-type E3 ubiquitin transferase</fullName>
        <ecNumber evidence="4">2.3.2.27</ecNumber>
    </recommendedName>
</protein>
<organism evidence="18 19">
    <name type="scientific">Tetracentron sinense</name>
    <name type="common">Spur-leaf</name>
    <dbReference type="NCBI Taxonomy" id="13715"/>
    <lineage>
        <taxon>Eukaryota</taxon>
        <taxon>Viridiplantae</taxon>
        <taxon>Streptophyta</taxon>
        <taxon>Embryophyta</taxon>
        <taxon>Tracheophyta</taxon>
        <taxon>Spermatophyta</taxon>
        <taxon>Magnoliopsida</taxon>
        <taxon>Trochodendrales</taxon>
        <taxon>Trochodendraceae</taxon>
        <taxon>Tetracentron</taxon>
    </lineage>
</organism>
<feature type="compositionally biased region" description="Polar residues" evidence="15">
    <location>
        <begin position="177"/>
        <end position="186"/>
    </location>
</feature>
<accession>A0A835DM27</accession>
<comment type="subcellular location">
    <subcellularLocation>
        <location evidence="2">Membrane</location>
        <topology evidence="2">Single-pass membrane protein</topology>
    </subcellularLocation>
</comment>
<evidence type="ECO:0000256" key="1">
    <source>
        <dbReference type="ARBA" id="ARBA00000900"/>
    </source>
</evidence>
<dbReference type="EC" id="2.3.2.27" evidence="4"/>
<dbReference type="Pfam" id="PF13639">
    <property type="entry name" value="zf-RING_2"/>
    <property type="match status" value="1"/>
</dbReference>
<keyword evidence="19" id="KW-1185">Reference proteome</keyword>
<comment type="caution">
    <text evidence="18">The sequence shown here is derived from an EMBL/GenBank/DDBJ whole genome shotgun (WGS) entry which is preliminary data.</text>
</comment>
<keyword evidence="10" id="KW-0862">Zinc</keyword>
<keyword evidence="9" id="KW-0833">Ubl conjugation pathway</keyword>
<feature type="compositionally biased region" description="Acidic residues" evidence="15">
    <location>
        <begin position="204"/>
        <end position="215"/>
    </location>
</feature>
<evidence type="ECO:0000259" key="17">
    <source>
        <dbReference type="PROSITE" id="PS50089"/>
    </source>
</evidence>
<evidence type="ECO:0000256" key="15">
    <source>
        <dbReference type="SAM" id="MobiDB-lite"/>
    </source>
</evidence>
<dbReference type="PANTHER" id="PTHR45768:SF34">
    <property type="entry name" value="RING-H2 FINGER PROTEIN ATL64"/>
    <property type="match status" value="1"/>
</dbReference>
<evidence type="ECO:0000256" key="2">
    <source>
        <dbReference type="ARBA" id="ARBA00004167"/>
    </source>
</evidence>
<dbReference type="OrthoDB" id="8062037at2759"/>
<evidence type="ECO:0000256" key="12">
    <source>
        <dbReference type="ARBA" id="ARBA00023136"/>
    </source>
</evidence>
<dbReference type="Gene3D" id="3.30.40.10">
    <property type="entry name" value="Zinc/RING finger domain, C3HC4 (zinc finger)"/>
    <property type="match status" value="1"/>
</dbReference>
<evidence type="ECO:0000256" key="8">
    <source>
        <dbReference type="ARBA" id="ARBA00022771"/>
    </source>
</evidence>
<dbReference type="Proteomes" id="UP000655225">
    <property type="component" value="Unassembled WGS sequence"/>
</dbReference>
<evidence type="ECO:0000256" key="3">
    <source>
        <dbReference type="ARBA" id="ARBA00004906"/>
    </source>
</evidence>
<dbReference type="GO" id="GO:0016020">
    <property type="term" value="C:membrane"/>
    <property type="evidence" value="ECO:0007669"/>
    <property type="project" value="UniProtKB-SubCell"/>
</dbReference>
<dbReference type="GO" id="GO:0061630">
    <property type="term" value="F:ubiquitin protein ligase activity"/>
    <property type="evidence" value="ECO:0007669"/>
    <property type="project" value="UniProtKB-EC"/>
</dbReference>
<dbReference type="OMA" id="YERFIVR"/>
<reference evidence="18 19" key="1">
    <citation type="submission" date="2020-04" db="EMBL/GenBank/DDBJ databases">
        <title>Plant Genome Project.</title>
        <authorList>
            <person name="Zhang R.-G."/>
        </authorList>
    </citation>
    <scope>NUCLEOTIDE SEQUENCE [LARGE SCALE GENOMIC DNA]</scope>
    <source>
        <strain evidence="18">YNK0</strain>
        <tissue evidence="18">Leaf</tissue>
    </source>
</reference>
<gene>
    <name evidence="18" type="ORF">HHK36_005074</name>
</gene>
<evidence type="ECO:0000256" key="11">
    <source>
        <dbReference type="ARBA" id="ARBA00022989"/>
    </source>
</evidence>
<evidence type="ECO:0000313" key="18">
    <source>
        <dbReference type="EMBL" id="KAF8409003.1"/>
    </source>
</evidence>
<dbReference type="FunFam" id="3.30.40.10:FF:000187">
    <property type="entry name" value="E3 ubiquitin-protein ligase ATL6"/>
    <property type="match status" value="1"/>
</dbReference>
<keyword evidence="7" id="KW-0479">Metal-binding</keyword>
<evidence type="ECO:0000256" key="6">
    <source>
        <dbReference type="ARBA" id="ARBA00022692"/>
    </source>
</evidence>
<dbReference type="EMBL" id="JABCRI010000003">
    <property type="protein sequence ID" value="KAF8409003.1"/>
    <property type="molecule type" value="Genomic_DNA"/>
</dbReference>
<dbReference type="PROSITE" id="PS50089">
    <property type="entry name" value="ZF_RING_2"/>
    <property type="match status" value="1"/>
</dbReference>
<dbReference type="InterPro" id="IPR013083">
    <property type="entry name" value="Znf_RING/FYVE/PHD"/>
</dbReference>
<comment type="similarity">
    <text evidence="13">Belongs to the RING-type zinc finger family. ATL subfamily.</text>
</comment>
<feature type="domain" description="RING-type" evidence="17">
    <location>
        <begin position="106"/>
        <end position="148"/>
    </location>
</feature>
<evidence type="ECO:0000256" key="9">
    <source>
        <dbReference type="ARBA" id="ARBA00022786"/>
    </source>
</evidence>
<comment type="pathway">
    <text evidence="3">Protein modification; protein ubiquitination.</text>
</comment>
<dbReference type="GO" id="GO:0008270">
    <property type="term" value="F:zinc ion binding"/>
    <property type="evidence" value="ECO:0007669"/>
    <property type="project" value="UniProtKB-KW"/>
</dbReference>
<feature type="transmembrane region" description="Helical" evidence="16">
    <location>
        <begin position="26"/>
        <end position="48"/>
    </location>
</feature>